<comment type="similarity">
    <text evidence="2">Belongs to the ABC transporter superfamily. ABCG family. PDR (TC 3.A.1.205) subfamily.</text>
</comment>
<feature type="transmembrane region" description="Helical" evidence="10">
    <location>
        <begin position="1272"/>
        <end position="1300"/>
    </location>
</feature>
<dbReference type="GO" id="GO:0140359">
    <property type="term" value="F:ABC-type transporter activity"/>
    <property type="evidence" value="ECO:0007669"/>
    <property type="project" value="InterPro"/>
</dbReference>
<dbReference type="InterPro" id="IPR003593">
    <property type="entry name" value="AAA+_ATPase"/>
</dbReference>
<comment type="subcellular location">
    <subcellularLocation>
        <location evidence="1">Membrane</location>
        <topology evidence="1">Multi-pass membrane protein</topology>
    </subcellularLocation>
</comment>
<dbReference type="GO" id="GO:0016020">
    <property type="term" value="C:membrane"/>
    <property type="evidence" value="ECO:0007669"/>
    <property type="project" value="UniProtKB-SubCell"/>
</dbReference>
<dbReference type="Pfam" id="PF19055">
    <property type="entry name" value="ABC2_membrane_7"/>
    <property type="match status" value="1"/>
</dbReference>
<feature type="domain" description="ABC transporter" evidence="11">
    <location>
        <begin position="781"/>
        <end position="1030"/>
    </location>
</feature>
<dbReference type="SUPFAM" id="SSF52540">
    <property type="entry name" value="P-loop containing nucleoside triphosphate hydrolases"/>
    <property type="match status" value="2"/>
</dbReference>
<dbReference type="SMART" id="SM00382">
    <property type="entry name" value="AAA"/>
    <property type="match status" value="2"/>
</dbReference>
<dbReference type="CDD" id="cd03233">
    <property type="entry name" value="ABCG_PDR_domain1"/>
    <property type="match status" value="1"/>
</dbReference>
<keyword evidence="4 10" id="KW-0812">Transmembrane</keyword>
<evidence type="ECO:0000256" key="7">
    <source>
        <dbReference type="ARBA" id="ARBA00022840"/>
    </source>
</evidence>
<feature type="transmembrane region" description="Helical" evidence="10">
    <location>
        <begin position="701"/>
        <end position="722"/>
    </location>
</feature>
<dbReference type="Pfam" id="PF06422">
    <property type="entry name" value="PDR_CDR"/>
    <property type="match status" value="2"/>
</dbReference>
<dbReference type="EMBL" id="CP034457">
    <property type="protein sequence ID" value="QBM87730.1"/>
    <property type="molecule type" value="Genomic_DNA"/>
</dbReference>
<feature type="transmembrane region" description="Helical" evidence="10">
    <location>
        <begin position="591"/>
        <end position="611"/>
    </location>
</feature>
<gene>
    <name evidence="12" type="primary">MPUL0B09390</name>
    <name evidence="12" type="ORF">METSCH_B09390</name>
</gene>
<dbReference type="PANTHER" id="PTHR19241">
    <property type="entry name" value="ATP-BINDING CASSETTE TRANSPORTER"/>
    <property type="match status" value="1"/>
</dbReference>
<dbReference type="InterPro" id="IPR043926">
    <property type="entry name" value="ABCG_dom"/>
</dbReference>
<accession>A0A4P6XKI1</accession>
<evidence type="ECO:0000256" key="2">
    <source>
        <dbReference type="ARBA" id="ARBA00006012"/>
    </source>
</evidence>
<dbReference type="InterPro" id="IPR010929">
    <property type="entry name" value="PDR_CDR_ABC"/>
</dbReference>
<feature type="transmembrane region" description="Helical" evidence="10">
    <location>
        <begin position="1199"/>
        <end position="1224"/>
    </location>
</feature>
<evidence type="ECO:0000256" key="1">
    <source>
        <dbReference type="ARBA" id="ARBA00004141"/>
    </source>
</evidence>
<keyword evidence="9 10" id="KW-0472">Membrane</keyword>
<feature type="transmembrane region" description="Helical" evidence="10">
    <location>
        <begin position="558"/>
        <end position="579"/>
    </location>
</feature>
<keyword evidence="7 12" id="KW-0067">ATP-binding</keyword>
<reference evidence="13" key="1">
    <citation type="submission" date="2019-03" db="EMBL/GenBank/DDBJ databases">
        <title>Snf2 controls pulcherriminic acid biosynthesis and connects pigmentation and antifungal activity of the yeast Metschnikowia pulcherrima.</title>
        <authorList>
            <person name="Gore-Lloyd D."/>
            <person name="Sumann I."/>
            <person name="Brachmann A.O."/>
            <person name="Schneeberger K."/>
            <person name="Ortiz-Merino R.A."/>
            <person name="Moreno-Beltran M."/>
            <person name="Schlaefli M."/>
            <person name="Kirner P."/>
            <person name="Santos Kron A."/>
            <person name="Wolfe K.H."/>
            <person name="Piel J."/>
            <person name="Ahrens C.H."/>
            <person name="Henk D."/>
            <person name="Freimoser F.M."/>
        </authorList>
    </citation>
    <scope>NUCLEOTIDE SEQUENCE [LARGE SCALE GENOMIC DNA]</scope>
    <source>
        <strain evidence="13">APC 1.2</strain>
    </source>
</reference>
<keyword evidence="3" id="KW-0813">Transport</keyword>
<feature type="transmembrane region" description="Helical" evidence="10">
    <location>
        <begin position="526"/>
        <end position="552"/>
    </location>
</feature>
<evidence type="ECO:0000256" key="6">
    <source>
        <dbReference type="ARBA" id="ARBA00022741"/>
    </source>
</evidence>
<feature type="domain" description="ABC transporter" evidence="11">
    <location>
        <begin position="91"/>
        <end position="340"/>
    </location>
</feature>
<dbReference type="GO" id="GO:1990961">
    <property type="term" value="P:xenobiotic detoxification by transmembrane export across the plasma membrane"/>
    <property type="evidence" value="ECO:0007669"/>
    <property type="project" value="UniProtKB-ARBA"/>
</dbReference>
<feature type="transmembrane region" description="Helical" evidence="10">
    <location>
        <begin position="1394"/>
        <end position="1412"/>
    </location>
</feature>
<evidence type="ECO:0000256" key="8">
    <source>
        <dbReference type="ARBA" id="ARBA00022989"/>
    </source>
</evidence>
<proteinExistence type="inferred from homology"/>
<dbReference type="CDD" id="cd03232">
    <property type="entry name" value="ABCG_PDR_domain2"/>
    <property type="match status" value="1"/>
</dbReference>
<evidence type="ECO:0000256" key="4">
    <source>
        <dbReference type="ARBA" id="ARBA00022692"/>
    </source>
</evidence>
<keyword evidence="8 10" id="KW-1133">Transmembrane helix</keyword>
<keyword evidence="6" id="KW-0547">Nucleotide-binding</keyword>
<dbReference type="Pfam" id="PF00005">
    <property type="entry name" value="ABC_tran"/>
    <property type="match status" value="2"/>
</dbReference>
<dbReference type="FunFam" id="3.40.50.300:FF:000054">
    <property type="entry name" value="ABC multidrug transporter atrF"/>
    <property type="match status" value="1"/>
</dbReference>
<dbReference type="InterPro" id="IPR017871">
    <property type="entry name" value="ABC_transporter-like_CS"/>
</dbReference>
<protein>
    <submittedName>
        <fullName evidence="12">ATP-binding cassette, subfamily G (WHITE), member 2, SNQ2</fullName>
    </submittedName>
</protein>
<evidence type="ECO:0000256" key="5">
    <source>
        <dbReference type="ARBA" id="ARBA00022737"/>
    </source>
</evidence>
<dbReference type="PROSITE" id="PS50893">
    <property type="entry name" value="ABC_TRANSPORTER_2"/>
    <property type="match status" value="2"/>
</dbReference>
<dbReference type="Proteomes" id="UP000292447">
    <property type="component" value="Chromosome II"/>
</dbReference>
<evidence type="ECO:0000256" key="9">
    <source>
        <dbReference type="ARBA" id="ARBA00023136"/>
    </source>
</evidence>
<dbReference type="Pfam" id="PF14510">
    <property type="entry name" value="ABC_trans_N"/>
    <property type="match status" value="1"/>
</dbReference>
<dbReference type="InterPro" id="IPR034001">
    <property type="entry name" value="ABCG_PDR_1"/>
</dbReference>
<dbReference type="Pfam" id="PF01061">
    <property type="entry name" value="ABC2_membrane"/>
    <property type="match status" value="2"/>
</dbReference>
<dbReference type="InterPro" id="IPR034003">
    <property type="entry name" value="ABCG_PDR_2"/>
</dbReference>
<feature type="transmembrane region" description="Helical" evidence="10">
    <location>
        <begin position="1244"/>
        <end position="1265"/>
    </location>
</feature>
<dbReference type="InterPro" id="IPR027417">
    <property type="entry name" value="P-loop_NTPase"/>
</dbReference>
<organism evidence="12 13">
    <name type="scientific">Metschnikowia aff. pulcherrima</name>
    <dbReference type="NCBI Taxonomy" id="2163413"/>
    <lineage>
        <taxon>Eukaryota</taxon>
        <taxon>Fungi</taxon>
        <taxon>Dikarya</taxon>
        <taxon>Ascomycota</taxon>
        <taxon>Saccharomycotina</taxon>
        <taxon>Pichiomycetes</taxon>
        <taxon>Metschnikowiaceae</taxon>
        <taxon>Metschnikowia</taxon>
    </lineage>
</organism>
<evidence type="ECO:0000256" key="10">
    <source>
        <dbReference type="SAM" id="Phobius"/>
    </source>
</evidence>
<feature type="transmembrane region" description="Helical" evidence="10">
    <location>
        <begin position="485"/>
        <end position="505"/>
    </location>
</feature>
<name>A0A4P6XKI1_9ASCO</name>
<evidence type="ECO:0000256" key="3">
    <source>
        <dbReference type="ARBA" id="ARBA00022448"/>
    </source>
</evidence>
<dbReference type="Gene3D" id="3.40.50.300">
    <property type="entry name" value="P-loop containing nucleotide triphosphate hydrolases"/>
    <property type="match status" value="2"/>
</dbReference>
<evidence type="ECO:0000259" key="11">
    <source>
        <dbReference type="PROSITE" id="PS50893"/>
    </source>
</evidence>
<feature type="transmembrane region" description="Helical" evidence="10">
    <location>
        <begin position="443"/>
        <end position="470"/>
    </location>
</feature>
<feature type="transmembrane region" description="Helical" evidence="10">
    <location>
        <begin position="1134"/>
        <end position="1150"/>
    </location>
</feature>
<keyword evidence="5" id="KW-0677">Repeat</keyword>
<dbReference type="STRING" id="2163413.A0A4P6XKI1"/>
<dbReference type="InterPro" id="IPR003439">
    <property type="entry name" value="ABC_transporter-like_ATP-bd"/>
</dbReference>
<dbReference type="PROSITE" id="PS00211">
    <property type="entry name" value="ABC_TRANSPORTER_1"/>
    <property type="match status" value="1"/>
</dbReference>
<evidence type="ECO:0000313" key="12">
    <source>
        <dbReference type="EMBL" id="QBM87730.1"/>
    </source>
</evidence>
<dbReference type="GO" id="GO:0005524">
    <property type="term" value="F:ATP binding"/>
    <property type="evidence" value="ECO:0007669"/>
    <property type="project" value="UniProtKB-KW"/>
</dbReference>
<sequence length="1433" mass="160173">MAKNLDQVNIMSRKTSHNTTISMSNDKQETGRNNFELQKTYLTFLCQAEQEGLILRDLGVSFNNLSVYGKDQPHTYLPTMSDVLKGPFGAISAARKAKKYPDSKILDGVDGLVKSGEMLLVLGRRGAGCSTFLRTISGTETEMYTGIDGEISYDGIQRHEMWKHFPSELIYSPELDVHFPHLTVKQTLDFALACKTPNKRLNGKSVQEHIDYNRDLLANVFGLRHAYDCKVGNEIVRGVSGGERKRVSIAEAMACDGKIYCWDNPTRKLDASTALEFTRAIRISTSVLKKTALVSIYQAGEDIYRAFDKVTVLYSGKQVFFGPICEARAYFEKMGYESSPRQTTAEFLTAVTDPNGRVPFKGMENHVPKTAQEFSDYWKRSSEYRRLQHEIKEYQQQYNAEQTKESLLALIEQENHGSRSFGSKYTASFFQQFKINLRRSFHITLGGSACTLIQVVAAISQAIVVGFLYFDTSETVTGAPSRGGVIFFSTLYMSLTGIAEISSAFESRPILMKQRSLKLYHPAAYALADSVAFIPITVLTNTAFCIMLYFLANMKREAGKFFTFTLFTNMVSHAMSYLFRATAAWNKTISAANAFGGIFVLAAMMYSSIMIQRPSMHPWFRWISYINPVLYAFEAMLATEFHGREMPCRASELIPNGPGYSDSSNVVCGLVGYVQGQTWVDGARYIMLSFGYSFSHVWRNFGILVGFTIFFILVGALGFEVVRPITGGSDRLLFVKGKTPKKSATFGTPGNGVTTDEDSWPLSEPDTEKLKCVASEILDDLSLKEIFAWRNISHVISAHGDRRKLLDSVSGYCLPGTMTALMGESGAGKTTLLNALAQRIDAGVVTGDVLVDGKPMDTPSLRRTGYVQQQDIHMAESTVREALQFAARMRRPVSVPDAEKMLYVEQVIKVLEMEDYANAIIGAPGSGLNLEQRKRLTIGVELAAKPSLLLFLDEPTSGLDSQSAWSIVQLLRGLANAGQAILCCIHQPSSTLFEEFDRLLLLKKGGQTVYFGDVGERSRDVVSFFENHGARKCKSTENPAEYIFEVVGAGATACASKDWSDVWRFSAEKVDAEKRIAELFAEGDLRALAAKGPFPDKDLNSKYAADVLTQIKHVTWRTALAFWRNPGYIMSKNMLMMTNGLFVGFTFYHLKNTPTGMQNALFCGFLSMINSAPLINQIQAQCLGMREIYEAREKLSHTYRWWIMILAQFVNEVPYTVFAATLFYVPLFFATRADTDAAHAGVFFLLYAVFLQLFNISFALMWAYCAPDVQSAAVLVSFFFSVIVSFSGVVQPFFLIPGFWTFLYKLSPYTYIIQNLVLSLVHGKAVKCSEKEFYMFDPPSGQTCGEYMETFLSSAPGYLKDAQATADCGYCALSTADQYLATVGIKYSYVWRNIGFLCAYTVFNLCACLMLYKFVRLTKYSLSFAFFRPHKQN</sequence>
<dbReference type="InterPro" id="IPR013525">
    <property type="entry name" value="ABC2_TM"/>
</dbReference>
<keyword evidence="13" id="KW-1185">Reference proteome</keyword>
<dbReference type="InterPro" id="IPR029481">
    <property type="entry name" value="ABC_trans_N"/>
</dbReference>
<dbReference type="GO" id="GO:0016887">
    <property type="term" value="F:ATP hydrolysis activity"/>
    <property type="evidence" value="ECO:0007669"/>
    <property type="project" value="InterPro"/>
</dbReference>
<evidence type="ECO:0000313" key="13">
    <source>
        <dbReference type="Proteomes" id="UP000292447"/>
    </source>
</evidence>